<feature type="compositionally biased region" description="Basic residues" evidence="1">
    <location>
        <begin position="19"/>
        <end position="29"/>
    </location>
</feature>
<dbReference type="Proteomes" id="UP000251960">
    <property type="component" value="Chromosome 9"/>
</dbReference>
<feature type="compositionally biased region" description="Basic and acidic residues" evidence="1">
    <location>
        <begin position="30"/>
        <end position="39"/>
    </location>
</feature>
<sequence>MNAAKELREQSATLEHTRPWRAGHRRWRAEHRGARREEDTPGSYAGLAESEQGGRGSGRGHGWGGKSSWGAAMGGAGTRHELEQGAAAGRWDKTRNARARRYTTDEKYQMEGGGWRFFRGMTSGEESYGS</sequence>
<evidence type="ECO:0000313" key="2">
    <source>
        <dbReference type="EMBL" id="PWZ06639.1"/>
    </source>
</evidence>
<feature type="region of interest" description="Disordered" evidence="1">
    <location>
        <begin position="1"/>
        <end position="105"/>
    </location>
</feature>
<reference evidence="2" key="1">
    <citation type="journal article" date="2018" name="Nat. Genet.">
        <title>Extensive intraspecific gene order and gene structural variations between Mo17 and other maize genomes.</title>
        <authorList>
            <person name="Sun S."/>
            <person name="Zhou Y."/>
            <person name="Chen J."/>
            <person name="Shi J."/>
            <person name="Zhao H."/>
            <person name="Zhao H."/>
            <person name="Song W."/>
            <person name="Zhang M."/>
            <person name="Cui Y."/>
            <person name="Dong X."/>
            <person name="Liu H."/>
            <person name="Ma X."/>
            <person name="Jiao Y."/>
            <person name="Wang B."/>
            <person name="Wei X."/>
            <person name="Stein J.C."/>
            <person name="Glaubitz J.C."/>
            <person name="Lu F."/>
            <person name="Yu G."/>
            <person name="Liang C."/>
            <person name="Fengler K."/>
            <person name="Li B."/>
            <person name="Rafalski A."/>
            <person name="Schnable P.S."/>
            <person name="Ware D.H."/>
            <person name="Buckler E.S."/>
            <person name="Lai J."/>
        </authorList>
    </citation>
    <scope>NUCLEOTIDE SEQUENCE [LARGE SCALE GENOMIC DNA]</scope>
    <source>
        <tissue evidence="2">Seedling</tissue>
    </source>
</reference>
<dbReference type="AlphaFoldDB" id="A0A3L6DDR9"/>
<name>A0A3L6DDR9_MAIZE</name>
<organism evidence="2">
    <name type="scientific">Zea mays</name>
    <name type="common">Maize</name>
    <dbReference type="NCBI Taxonomy" id="4577"/>
    <lineage>
        <taxon>Eukaryota</taxon>
        <taxon>Viridiplantae</taxon>
        <taxon>Streptophyta</taxon>
        <taxon>Embryophyta</taxon>
        <taxon>Tracheophyta</taxon>
        <taxon>Spermatophyta</taxon>
        <taxon>Magnoliopsida</taxon>
        <taxon>Liliopsida</taxon>
        <taxon>Poales</taxon>
        <taxon>Poaceae</taxon>
        <taxon>PACMAD clade</taxon>
        <taxon>Panicoideae</taxon>
        <taxon>Andropogonodae</taxon>
        <taxon>Andropogoneae</taxon>
        <taxon>Tripsacinae</taxon>
        <taxon>Zea</taxon>
    </lineage>
</organism>
<comment type="caution">
    <text evidence="2">The sequence shown here is derived from an EMBL/GenBank/DDBJ whole genome shotgun (WGS) entry which is preliminary data.</text>
</comment>
<dbReference type="EMBL" id="NCVQ01000010">
    <property type="protein sequence ID" value="PWZ06639.1"/>
    <property type="molecule type" value="Genomic_DNA"/>
</dbReference>
<proteinExistence type="predicted"/>
<accession>A0A3L6DDR9</accession>
<gene>
    <name evidence="2" type="ORF">Zm00014a_027211</name>
</gene>
<protein>
    <submittedName>
        <fullName evidence="2">Uncharacterized protein</fullName>
    </submittedName>
</protein>
<evidence type="ECO:0000256" key="1">
    <source>
        <dbReference type="SAM" id="MobiDB-lite"/>
    </source>
</evidence>
<feature type="compositionally biased region" description="Gly residues" evidence="1">
    <location>
        <begin position="53"/>
        <end position="77"/>
    </location>
</feature>